<dbReference type="RefSeq" id="WP_050658010.1">
    <property type="nucleotide sequence ID" value="NZ_JBLXAC010000006.1"/>
</dbReference>
<feature type="modified residue" description="4-aspartylphosphate" evidence="2">
    <location>
        <position position="55"/>
    </location>
</feature>
<dbReference type="Gene3D" id="3.40.50.2300">
    <property type="match status" value="1"/>
</dbReference>
<dbReference type="EMBL" id="RJUL01000004">
    <property type="protein sequence ID" value="ROQ27368.1"/>
    <property type="molecule type" value="Genomic_DNA"/>
</dbReference>
<comment type="caution">
    <text evidence="5">The sequence shown here is derived from an EMBL/GenBank/DDBJ whole genome shotgun (WGS) entry which is preliminary data.</text>
</comment>
<dbReference type="STRING" id="584787.GCA_001247655_02442"/>
<dbReference type="GO" id="GO:0003677">
    <property type="term" value="F:DNA binding"/>
    <property type="evidence" value="ECO:0007669"/>
    <property type="project" value="InterPro"/>
</dbReference>
<dbReference type="SMART" id="SM00850">
    <property type="entry name" value="LytTR"/>
    <property type="match status" value="1"/>
</dbReference>
<dbReference type="PROSITE" id="PS50930">
    <property type="entry name" value="HTH_LYTTR"/>
    <property type="match status" value="1"/>
</dbReference>
<keyword evidence="1" id="KW-0902">Two-component regulatory system</keyword>
<dbReference type="PROSITE" id="PS50110">
    <property type="entry name" value="RESPONSE_REGULATORY"/>
    <property type="match status" value="1"/>
</dbReference>
<reference evidence="5 6" key="1">
    <citation type="submission" date="2018-11" db="EMBL/GenBank/DDBJ databases">
        <title>Genomic Encyclopedia of Type Strains, Phase IV (KMG-IV): sequencing the most valuable type-strain genomes for metagenomic binning, comparative biology and taxonomic classification.</title>
        <authorList>
            <person name="Goeker M."/>
        </authorList>
    </citation>
    <scope>NUCLEOTIDE SEQUENCE [LARGE SCALE GENOMIC DNA]</scope>
    <source>
        <strain evidence="5 6">DSM 21945</strain>
    </source>
</reference>
<feature type="domain" description="Response regulatory" evidence="3">
    <location>
        <begin position="4"/>
        <end position="119"/>
    </location>
</feature>
<dbReference type="Gene3D" id="2.40.50.1020">
    <property type="entry name" value="LytTr DNA-binding domain"/>
    <property type="match status" value="1"/>
</dbReference>
<dbReference type="Proteomes" id="UP000268033">
    <property type="component" value="Unassembled WGS sequence"/>
</dbReference>
<protein>
    <submittedName>
        <fullName evidence="5">LytTR family two component transcriptional regulator</fullName>
    </submittedName>
</protein>
<dbReference type="SMART" id="SM00448">
    <property type="entry name" value="REC"/>
    <property type="match status" value="1"/>
</dbReference>
<proteinExistence type="predicted"/>
<dbReference type="InterPro" id="IPR001789">
    <property type="entry name" value="Sig_transdc_resp-reg_receiver"/>
</dbReference>
<evidence type="ECO:0000259" key="3">
    <source>
        <dbReference type="PROSITE" id="PS50110"/>
    </source>
</evidence>
<feature type="domain" description="HTH LytTR-type" evidence="4">
    <location>
        <begin position="167"/>
        <end position="270"/>
    </location>
</feature>
<evidence type="ECO:0000256" key="2">
    <source>
        <dbReference type="PROSITE-ProRule" id="PRU00169"/>
    </source>
</evidence>
<dbReference type="Pfam" id="PF04397">
    <property type="entry name" value="LytTR"/>
    <property type="match status" value="1"/>
</dbReference>
<dbReference type="OrthoDB" id="236568at2"/>
<sequence length="270" mass="30405">MTITTLIVDDEPLARQGLKVRLAQCPQLQLVGEASSAHDALEAIATLKPELMFLDIQMPGMTGIELIESMLERDLDMPLVVFVTAYDDYAVKAFELHALDYLLKPIDEERLGACLERIDEQLGQRDQARREARMLKALAELAGVSIDEMQQRLDRGEAVTGDYASQLAIRDGSEVSLVAVEDIDWVDAAGDYMCIHAKGVTHIMRKTMKELEAMLDPRRFVRIHRSAIVNRERIGQLINLASADYLVRLKSGDELRVGRSYREKVKQLLL</sequence>
<dbReference type="FunFam" id="3.40.50.2300:FF:000051">
    <property type="entry name" value="Two-component response regulator yehT"/>
    <property type="match status" value="1"/>
</dbReference>
<dbReference type="InterPro" id="IPR007492">
    <property type="entry name" value="LytTR_DNA-bd_dom"/>
</dbReference>
<dbReference type="InterPro" id="IPR046947">
    <property type="entry name" value="LytR-like"/>
</dbReference>
<evidence type="ECO:0000259" key="4">
    <source>
        <dbReference type="PROSITE" id="PS50930"/>
    </source>
</evidence>
<organism evidence="5 6">
    <name type="scientific">Gallaecimonas pentaromativorans</name>
    <dbReference type="NCBI Taxonomy" id="584787"/>
    <lineage>
        <taxon>Bacteria</taxon>
        <taxon>Pseudomonadati</taxon>
        <taxon>Pseudomonadota</taxon>
        <taxon>Gammaproteobacteria</taxon>
        <taxon>Enterobacterales</taxon>
        <taxon>Gallaecimonadaceae</taxon>
        <taxon>Gallaecimonas</taxon>
    </lineage>
</organism>
<dbReference type="GO" id="GO:0000156">
    <property type="term" value="F:phosphorelay response regulator activity"/>
    <property type="evidence" value="ECO:0007669"/>
    <property type="project" value="InterPro"/>
</dbReference>
<dbReference type="AlphaFoldDB" id="A0A3N1PHP3"/>
<dbReference type="PANTHER" id="PTHR37299:SF1">
    <property type="entry name" value="STAGE 0 SPORULATION PROTEIN A HOMOLOG"/>
    <property type="match status" value="1"/>
</dbReference>
<dbReference type="PANTHER" id="PTHR37299">
    <property type="entry name" value="TRANSCRIPTIONAL REGULATOR-RELATED"/>
    <property type="match status" value="1"/>
</dbReference>
<evidence type="ECO:0000313" key="6">
    <source>
        <dbReference type="Proteomes" id="UP000268033"/>
    </source>
</evidence>
<dbReference type="Pfam" id="PF00072">
    <property type="entry name" value="Response_reg"/>
    <property type="match status" value="1"/>
</dbReference>
<name>A0A3N1PHP3_9GAMM</name>
<dbReference type="SUPFAM" id="SSF52172">
    <property type="entry name" value="CheY-like"/>
    <property type="match status" value="1"/>
</dbReference>
<gene>
    <name evidence="5" type="ORF">EDC28_10416</name>
</gene>
<keyword evidence="2" id="KW-0597">Phosphoprotein</keyword>
<accession>A0A3N1PHP3</accession>
<keyword evidence="6" id="KW-1185">Reference proteome</keyword>
<evidence type="ECO:0000313" key="5">
    <source>
        <dbReference type="EMBL" id="ROQ27368.1"/>
    </source>
</evidence>
<dbReference type="InterPro" id="IPR011006">
    <property type="entry name" value="CheY-like_superfamily"/>
</dbReference>
<evidence type="ECO:0000256" key="1">
    <source>
        <dbReference type="ARBA" id="ARBA00023012"/>
    </source>
</evidence>